<protein>
    <submittedName>
        <fullName evidence="13">Porin</fullName>
    </submittedName>
</protein>
<dbReference type="GO" id="GO:0015288">
    <property type="term" value="F:porin activity"/>
    <property type="evidence" value="ECO:0007669"/>
    <property type="project" value="UniProtKB-KW"/>
</dbReference>
<keyword evidence="10" id="KW-0998">Cell outer membrane</keyword>
<dbReference type="GO" id="GO:0009279">
    <property type="term" value="C:cell outer membrane"/>
    <property type="evidence" value="ECO:0007669"/>
    <property type="project" value="UniProtKB-SubCell"/>
</dbReference>
<evidence type="ECO:0000256" key="9">
    <source>
        <dbReference type="ARBA" id="ARBA00023136"/>
    </source>
</evidence>
<dbReference type="SUPFAM" id="SSF56935">
    <property type="entry name" value="Porins"/>
    <property type="match status" value="1"/>
</dbReference>
<evidence type="ECO:0000256" key="5">
    <source>
        <dbReference type="ARBA" id="ARBA00022692"/>
    </source>
</evidence>
<feature type="chain" id="PRO_5016407125" evidence="11">
    <location>
        <begin position="21"/>
        <end position="395"/>
    </location>
</feature>
<name>A0A2Z6E0S4_HYDTE</name>
<dbReference type="Proteomes" id="UP000262004">
    <property type="component" value="Chromosome"/>
</dbReference>
<keyword evidence="14" id="KW-1185">Reference proteome</keyword>
<dbReference type="KEGG" id="htl:HPTL_1926"/>
<evidence type="ECO:0000256" key="2">
    <source>
        <dbReference type="ARBA" id="ARBA00011233"/>
    </source>
</evidence>
<comment type="subcellular location">
    <subcellularLocation>
        <location evidence="1">Cell outer membrane</location>
        <topology evidence="1">Multi-pass membrane protein</topology>
    </subcellularLocation>
</comment>
<organism evidence="13 14">
    <name type="scientific">Hydrogenophilus thermoluteolus</name>
    <name type="common">Pseudomonas hydrogenothermophila</name>
    <dbReference type="NCBI Taxonomy" id="297"/>
    <lineage>
        <taxon>Bacteria</taxon>
        <taxon>Pseudomonadati</taxon>
        <taxon>Pseudomonadota</taxon>
        <taxon>Hydrogenophilia</taxon>
        <taxon>Hydrogenophilales</taxon>
        <taxon>Hydrogenophilaceae</taxon>
        <taxon>Hydrogenophilus</taxon>
    </lineage>
</organism>
<evidence type="ECO:0000256" key="7">
    <source>
        <dbReference type="ARBA" id="ARBA00023065"/>
    </source>
</evidence>
<dbReference type="PRINTS" id="PR00182">
    <property type="entry name" value="ECOLNEIPORIN"/>
</dbReference>
<evidence type="ECO:0000256" key="1">
    <source>
        <dbReference type="ARBA" id="ARBA00004571"/>
    </source>
</evidence>
<dbReference type="InterPro" id="IPR001702">
    <property type="entry name" value="Porin_Gram-ve"/>
</dbReference>
<keyword evidence="5" id="KW-0812">Transmembrane</keyword>
<dbReference type="InterPro" id="IPR033900">
    <property type="entry name" value="Gram_neg_porin_domain"/>
</dbReference>
<reference evidence="13 14" key="1">
    <citation type="submission" date="2018-04" db="EMBL/GenBank/DDBJ databases">
        <title>Complete genome sequence of Hydrogenophilus thermoluteolus TH-1.</title>
        <authorList>
            <person name="Arai H."/>
        </authorList>
    </citation>
    <scope>NUCLEOTIDE SEQUENCE [LARGE SCALE GENOMIC DNA]</scope>
    <source>
        <strain evidence="13 14">TH-1</strain>
    </source>
</reference>
<keyword evidence="6 11" id="KW-0732">Signal</keyword>
<evidence type="ECO:0000259" key="12">
    <source>
        <dbReference type="Pfam" id="PF13609"/>
    </source>
</evidence>
<accession>A0A2Z6E0S4</accession>
<keyword evidence="3" id="KW-0813">Transport</keyword>
<feature type="domain" description="Porin" evidence="12">
    <location>
        <begin position="7"/>
        <end position="373"/>
    </location>
</feature>
<keyword evidence="4" id="KW-1134">Transmembrane beta strand</keyword>
<evidence type="ECO:0000256" key="10">
    <source>
        <dbReference type="ARBA" id="ARBA00023237"/>
    </source>
</evidence>
<dbReference type="InterPro" id="IPR002299">
    <property type="entry name" value="Porin_Neis"/>
</dbReference>
<dbReference type="AlphaFoldDB" id="A0A2Z6E0S4"/>
<dbReference type="Pfam" id="PF13609">
    <property type="entry name" value="Porin_4"/>
    <property type="match status" value="1"/>
</dbReference>
<evidence type="ECO:0000256" key="11">
    <source>
        <dbReference type="SAM" id="SignalP"/>
    </source>
</evidence>
<dbReference type="GO" id="GO:0034220">
    <property type="term" value="P:monoatomic ion transmembrane transport"/>
    <property type="evidence" value="ECO:0007669"/>
    <property type="project" value="InterPro"/>
</dbReference>
<evidence type="ECO:0000313" key="13">
    <source>
        <dbReference type="EMBL" id="BBD78180.1"/>
    </source>
</evidence>
<keyword evidence="9" id="KW-0472">Membrane</keyword>
<keyword evidence="8" id="KW-0626">Porin</keyword>
<keyword evidence="7" id="KW-0406">Ion transport</keyword>
<dbReference type="GO" id="GO:0046930">
    <property type="term" value="C:pore complex"/>
    <property type="evidence" value="ECO:0007669"/>
    <property type="project" value="UniProtKB-KW"/>
</dbReference>
<feature type="signal peptide" evidence="11">
    <location>
        <begin position="1"/>
        <end position="20"/>
    </location>
</feature>
<comment type="subunit">
    <text evidence="2">Homotrimer.</text>
</comment>
<dbReference type="CDD" id="cd00342">
    <property type="entry name" value="gram_neg_porins"/>
    <property type="match status" value="1"/>
</dbReference>
<dbReference type="InterPro" id="IPR050298">
    <property type="entry name" value="Gram-neg_bact_OMP"/>
</dbReference>
<evidence type="ECO:0000256" key="6">
    <source>
        <dbReference type="ARBA" id="ARBA00022729"/>
    </source>
</evidence>
<dbReference type="PRINTS" id="PR00184">
    <property type="entry name" value="NEISSPPORIN"/>
</dbReference>
<evidence type="ECO:0000256" key="3">
    <source>
        <dbReference type="ARBA" id="ARBA00022448"/>
    </source>
</evidence>
<dbReference type="InterPro" id="IPR023614">
    <property type="entry name" value="Porin_dom_sf"/>
</dbReference>
<dbReference type="PANTHER" id="PTHR34501:SF9">
    <property type="entry name" value="MAJOR OUTER MEMBRANE PROTEIN P.IA"/>
    <property type="match status" value="1"/>
</dbReference>
<proteinExistence type="predicted"/>
<dbReference type="Gene3D" id="2.40.160.10">
    <property type="entry name" value="Porin"/>
    <property type="match status" value="1"/>
</dbReference>
<sequence length="395" mass="41533">MQKKLIALAVAGLVAAPAMAQSNVTIYGVADAYFGFGSEPGFSVGTGANEKIVNYDLDGNGKIQDNSPKSVSQITGFAPTMSISNKDLSSINSGGLAGSRIGFKGSEDLGNGLKAVFTLEQGYAIDTGAASPSVGDSVFSRQAWVGLQGSFGTVSLGRQYAPGYFVADYDALLSSAISPQSTLSVLNGMTITPNSPARWDNSVKYTGSFDAVNVQAIYSMGNTESDVTGVNDDNKYGLSAAYANGPVNVGVIYHNVGGPGSNPDQKEWLIGAGYDFGVAKVVGSYQKVSDSGNFRDLDAKLWNLGVIVPLGGGNLHFAYAQSTVDNVLTATKAWGGVNSAKDWKPASYTLAYTYPFSKRTTAYAGYQKVDYDGLNDRKTKADDKDLFVVGLNHKF</sequence>
<gene>
    <name evidence="13" type="ORF">HPTL_1926</name>
</gene>
<dbReference type="PANTHER" id="PTHR34501">
    <property type="entry name" value="PROTEIN YDDL-RELATED"/>
    <property type="match status" value="1"/>
</dbReference>
<evidence type="ECO:0000256" key="4">
    <source>
        <dbReference type="ARBA" id="ARBA00022452"/>
    </source>
</evidence>
<evidence type="ECO:0000313" key="14">
    <source>
        <dbReference type="Proteomes" id="UP000262004"/>
    </source>
</evidence>
<dbReference type="RefSeq" id="WP_119335835.1">
    <property type="nucleotide sequence ID" value="NZ_AP018558.1"/>
</dbReference>
<evidence type="ECO:0000256" key="8">
    <source>
        <dbReference type="ARBA" id="ARBA00023114"/>
    </source>
</evidence>
<dbReference type="EMBL" id="AP018558">
    <property type="protein sequence ID" value="BBD78180.1"/>
    <property type="molecule type" value="Genomic_DNA"/>
</dbReference>
<dbReference type="OrthoDB" id="5293374at2"/>